<dbReference type="RefSeq" id="WP_255229395.1">
    <property type="nucleotide sequence ID" value="NZ_JAJEKE010000032.1"/>
</dbReference>
<dbReference type="InterPro" id="IPR055348">
    <property type="entry name" value="DctQ"/>
</dbReference>
<organism evidence="11 12">
    <name type="scientific">Lutispora saccharofermentans</name>
    <dbReference type="NCBI Taxonomy" id="3024236"/>
    <lineage>
        <taxon>Bacteria</taxon>
        <taxon>Bacillati</taxon>
        <taxon>Bacillota</taxon>
        <taxon>Clostridia</taxon>
        <taxon>Lutisporales</taxon>
        <taxon>Lutisporaceae</taxon>
        <taxon>Lutispora</taxon>
    </lineage>
</organism>
<dbReference type="Pfam" id="PF04290">
    <property type="entry name" value="DctQ"/>
    <property type="match status" value="1"/>
</dbReference>
<keyword evidence="12" id="KW-1185">Reference proteome</keyword>
<evidence type="ECO:0000256" key="2">
    <source>
        <dbReference type="ARBA" id="ARBA00022448"/>
    </source>
</evidence>
<feature type="domain" description="Tripartite ATP-independent periplasmic transporters DctQ component" evidence="10">
    <location>
        <begin position="29"/>
        <end position="156"/>
    </location>
</feature>
<protein>
    <submittedName>
        <fullName evidence="11">TRAP transporter small permease</fullName>
    </submittedName>
</protein>
<keyword evidence="6 9" id="KW-1133">Transmembrane helix</keyword>
<dbReference type="EMBL" id="JAJEKE010000032">
    <property type="protein sequence ID" value="MCQ1531822.1"/>
    <property type="molecule type" value="Genomic_DNA"/>
</dbReference>
<evidence type="ECO:0000313" key="11">
    <source>
        <dbReference type="EMBL" id="MCQ1531822.1"/>
    </source>
</evidence>
<dbReference type="PANTHER" id="PTHR35011:SF2">
    <property type="entry name" value="2,3-DIKETO-L-GULONATE TRAP TRANSPORTER SMALL PERMEASE PROTEIN YIAM"/>
    <property type="match status" value="1"/>
</dbReference>
<evidence type="ECO:0000256" key="8">
    <source>
        <dbReference type="ARBA" id="ARBA00038436"/>
    </source>
</evidence>
<evidence type="ECO:0000256" key="9">
    <source>
        <dbReference type="SAM" id="Phobius"/>
    </source>
</evidence>
<evidence type="ECO:0000259" key="10">
    <source>
        <dbReference type="Pfam" id="PF04290"/>
    </source>
</evidence>
<accession>A0ABT1NKM3</accession>
<evidence type="ECO:0000256" key="6">
    <source>
        <dbReference type="ARBA" id="ARBA00022989"/>
    </source>
</evidence>
<comment type="similarity">
    <text evidence="8">Belongs to the TRAP transporter small permease family.</text>
</comment>
<feature type="transmembrane region" description="Helical" evidence="9">
    <location>
        <begin position="20"/>
        <end position="46"/>
    </location>
</feature>
<evidence type="ECO:0000256" key="3">
    <source>
        <dbReference type="ARBA" id="ARBA00022475"/>
    </source>
</evidence>
<gene>
    <name evidence="11" type="ORF">LJD61_20095</name>
</gene>
<dbReference type="InterPro" id="IPR007387">
    <property type="entry name" value="TRAP_DctQ"/>
</dbReference>
<keyword evidence="4" id="KW-0997">Cell inner membrane</keyword>
<proteinExistence type="inferred from homology"/>
<evidence type="ECO:0000256" key="1">
    <source>
        <dbReference type="ARBA" id="ARBA00004429"/>
    </source>
</evidence>
<dbReference type="Proteomes" id="UP001651880">
    <property type="component" value="Unassembled WGS sequence"/>
</dbReference>
<comment type="subcellular location">
    <subcellularLocation>
        <location evidence="1">Cell inner membrane</location>
        <topology evidence="1">Multi-pass membrane protein</topology>
    </subcellularLocation>
</comment>
<reference evidence="11 12" key="1">
    <citation type="submission" date="2021-10" db="EMBL/GenBank/DDBJ databases">
        <title>Lutispora strain m25 sp. nov., a thermophilic, non-spore-forming bacterium isolated from a lab-scale methanogenic bioreactor digesting anaerobic sludge.</title>
        <authorList>
            <person name="El Houari A."/>
            <person name="Mcdonald J."/>
        </authorList>
    </citation>
    <scope>NUCLEOTIDE SEQUENCE [LARGE SCALE GENOMIC DNA]</scope>
    <source>
        <strain evidence="12">m25</strain>
    </source>
</reference>
<evidence type="ECO:0000313" key="12">
    <source>
        <dbReference type="Proteomes" id="UP001651880"/>
    </source>
</evidence>
<feature type="transmembrane region" description="Helical" evidence="9">
    <location>
        <begin position="91"/>
        <end position="112"/>
    </location>
</feature>
<name>A0ABT1NKM3_9FIRM</name>
<sequence length="164" mass="17952">MAVAKAINKVSDLLDKICSVILVAMLAGMVLTTSLQIICRVFFTALSWSEEVTRYLLVWSTFLGAGCVYKKGGHISVTFAQEKLPQKLQKVAQVLVHLLCGALFAIAVYYGFKYMDKQGTQLSAALRIPMSLMYMAIPLGCGALLLHAFDAIIQIFVKKEVAGE</sequence>
<keyword evidence="3" id="KW-1003">Cell membrane</keyword>
<evidence type="ECO:0000256" key="5">
    <source>
        <dbReference type="ARBA" id="ARBA00022692"/>
    </source>
</evidence>
<keyword evidence="2" id="KW-0813">Transport</keyword>
<keyword evidence="7 9" id="KW-0472">Membrane</keyword>
<keyword evidence="5 9" id="KW-0812">Transmembrane</keyword>
<evidence type="ECO:0000256" key="7">
    <source>
        <dbReference type="ARBA" id="ARBA00023136"/>
    </source>
</evidence>
<comment type="caution">
    <text evidence="11">The sequence shown here is derived from an EMBL/GenBank/DDBJ whole genome shotgun (WGS) entry which is preliminary data.</text>
</comment>
<feature type="transmembrane region" description="Helical" evidence="9">
    <location>
        <begin position="52"/>
        <end position="70"/>
    </location>
</feature>
<dbReference type="PANTHER" id="PTHR35011">
    <property type="entry name" value="2,3-DIKETO-L-GULONATE TRAP TRANSPORTER SMALL PERMEASE PROTEIN YIAM"/>
    <property type="match status" value="1"/>
</dbReference>
<evidence type="ECO:0000256" key="4">
    <source>
        <dbReference type="ARBA" id="ARBA00022519"/>
    </source>
</evidence>
<feature type="transmembrane region" description="Helical" evidence="9">
    <location>
        <begin position="132"/>
        <end position="157"/>
    </location>
</feature>